<comment type="caution">
    <text evidence="1">The sequence shown here is derived from an EMBL/GenBank/DDBJ whole genome shotgun (WGS) entry which is preliminary data.</text>
</comment>
<dbReference type="EMBL" id="JAANQT010000348">
    <property type="protein sequence ID" value="KAG1311806.1"/>
    <property type="molecule type" value="Genomic_DNA"/>
</dbReference>
<name>A0A9P6XE59_RHIOR</name>
<dbReference type="AlphaFoldDB" id="A0A9P6XE59"/>
<dbReference type="OrthoDB" id="2204292at2759"/>
<evidence type="ECO:0000313" key="2">
    <source>
        <dbReference type="Proteomes" id="UP000716291"/>
    </source>
</evidence>
<evidence type="ECO:0000313" key="1">
    <source>
        <dbReference type="EMBL" id="KAG1311806.1"/>
    </source>
</evidence>
<keyword evidence="2" id="KW-1185">Reference proteome</keyword>
<organism evidence="1 2">
    <name type="scientific">Rhizopus oryzae</name>
    <name type="common">Mucormycosis agent</name>
    <name type="synonym">Rhizopus arrhizus var. delemar</name>
    <dbReference type="NCBI Taxonomy" id="64495"/>
    <lineage>
        <taxon>Eukaryota</taxon>
        <taxon>Fungi</taxon>
        <taxon>Fungi incertae sedis</taxon>
        <taxon>Mucoromycota</taxon>
        <taxon>Mucoromycotina</taxon>
        <taxon>Mucoromycetes</taxon>
        <taxon>Mucorales</taxon>
        <taxon>Mucorineae</taxon>
        <taxon>Rhizopodaceae</taxon>
        <taxon>Rhizopus</taxon>
    </lineage>
</organism>
<proteinExistence type="predicted"/>
<accession>A0A9P6XE59</accession>
<dbReference type="Proteomes" id="UP000716291">
    <property type="component" value="Unassembled WGS sequence"/>
</dbReference>
<protein>
    <submittedName>
        <fullName evidence="1">Uncharacterized protein</fullName>
    </submittedName>
</protein>
<gene>
    <name evidence="1" type="ORF">G6F64_003535</name>
</gene>
<sequence length="83" mass="9312">MKYPNVWPTILSSNDGLKLVLGMLSHNALLASSIRLDQFELPKVGTTNFVLNCIKNSLAIRTCLHQKSVNKVLELAKNYLHHP</sequence>
<reference evidence="1" key="1">
    <citation type="journal article" date="2020" name="Microb. Genom.">
        <title>Genetic diversity of clinical and environmental Mucorales isolates obtained from an investigation of mucormycosis cases among solid organ transplant recipients.</title>
        <authorList>
            <person name="Nguyen M.H."/>
            <person name="Kaul D."/>
            <person name="Muto C."/>
            <person name="Cheng S.J."/>
            <person name="Richter R.A."/>
            <person name="Bruno V.M."/>
            <person name="Liu G."/>
            <person name="Beyhan S."/>
            <person name="Sundermann A.J."/>
            <person name="Mounaud S."/>
            <person name="Pasculle A.W."/>
            <person name="Nierman W.C."/>
            <person name="Driscoll E."/>
            <person name="Cumbie R."/>
            <person name="Clancy C.J."/>
            <person name="Dupont C.L."/>
        </authorList>
    </citation>
    <scope>NUCLEOTIDE SEQUENCE</scope>
    <source>
        <strain evidence="1">GL11</strain>
    </source>
</reference>